<dbReference type="EMBL" id="JADGMS010000018">
    <property type="protein sequence ID" value="KAF9662932.1"/>
    <property type="molecule type" value="Genomic_DNA"/>
</dbReference>
<protein>
    <recommendedName>
        <fullName evidence="2">Protein kinase domain-containing protein</fullName>
    </recommendedName>
</protein>
<dbReference type="Proteomes" id="UP000657918">
    <property type="component" value="Unassembled WGS sequence"/>
</dbReference>
<dbReference type="InterPro" id="IPR011009">
    <property type="entry name" value="Kinase-like_dom_sf"/>
</dbReference>
<reference evidence="3 4" key="1">
    <citation type="submission" date="2020-10" db="EMBL/GenBank/DDBJ databases">
        <title>Plant Genome Project.</title>
        <authorList>
            <person name="Zhang R.-G."/>
        </authorList>
    </citation>
    <scope>NUCLEOTIDE SEQUENCE [LARGE SCALE GENOMIC DNA]</scope>
    <source>
        <strain evidence="3">FAFU-HL-1</strain>
        <tissue evidence="3">Leaf</tissue>
    </source>
</reference>
<feature type="binding site" evidence="1">
    <location>
        <position position="151"/>
    </location>
    <ligand>
        <name>ATP</name>
        <dbReference type="ChEBI" id="CHEBI:30616"/>
    </ligand>
</feature>
<keyword evidence="4" id="KW-1185">Reference proteome</keyword>
<dbReference type="Gene3D" id="3.30.200.20">
    <property type="entry name" value="Phosphorylase Kinase, domain 1"/>
    <property type="match status" value="1"/>
</dbReference>
<keyword evidence="1" id="KW-0547">Nucleotide-binding</keyword>
<keyword evidence="1" id="KW-0067">ATP-binding</keyword>
<proteinExistence type="predicted"/>
<name>A0A835MDZ4_9ROSI</name>
<organism evidence="3 4">
    <name type="scientific">Salix dunnii</name>
    <dbReference type="NCBI Taxonomy" id="1413687"/>
    <lineage>
        <taxon>Eukaryota</taxon>
        <taxon>Viridiplantae</taxon>
        <taxon>Streptophyta</taxon>
        <taxon>Embryophyta</taxon>
        <taxon>Tracheophyta</taxon>
        <taxon>Spermatophyta</taxon>
        <taxon>Magnoliopsida</taxon>
        <taxon>eudicotyledons</taxon>
        <taxon>Gunneridae</taxon>
        <taxon>Pentapetalae</taxon>
        <taxon>rosids</taxon>
        <taxon>fabids</taxon>
        <taxon>Malpighiales</taxon>
        <taxon>Salicaceae</taxon>
        <taxon>Saliceae</taxon>
        <taxon>Salix</taxon>
    </lineage>
</organism>
<gene>
    <name evidence="3" type="ORF">SADUNF_Sadunf18G0105700</name>
</gene>
<sequence length="242" mass="27041">MGILCCCTSGQSSPAPDTGPVPAVLAPVSLPDLDIAPTSPGHLIEGDISFLVSDVTVNNWFSMVTMTFTRRRSAALGKTAPEDNELPDLPDETPESKLRVFTFEQLKTATFSFRSDMLLGKGGFGSVYKGLLKEKLIFKGYARKRRIAVKKLDSNSKQGLRQWQVLEKHGDVAEPDVPKRCFHGFFNATERTDRLLSWETRLKIITGMAGALSYLHTMERPIIFRDFKTSNILLDEVQLFRN</sequence>
<dbReference type="PROSITE" id="PS50011">
    <property type="entry name" value="PROTEIN_KINASE_DOM"/>
    <property type="match status" value="1"/>
</dbReference>
<evidence type="ECO:0000256" key="1">
    <source>
        <dbReference type="PROSITE-ProRule" id="PRU10141"/>
    </source>
</evidence>
<comment type="caution">
    <text evidence="3">The sequence shown here is derived from an EMBL/GenBank/DDBJ whole genome shotgun (WGS) entry which is preliminary data.</text>
</comment>
<dbReference type="SUPFAM" id="SSF56112">
    <property type="entry name" value="Protein kinase-like (PK-like)"/>
    <property type="match status" value="1"/>
</dbReference>
<evidence type="ECO:0000313" key="3">
    <source>
        <dbReference type="EMBL" id="KAF9662932.1"/>
    </source>
</evidence>
<dbReference type="GO" id="GO:0004672">
    <property type="term" value="F:protein kinase activity"/>
    <property type="evidence" value="ECO:0007669"/>
    <property type="project" value="InterPro"/>
</dbReference>
<dbReference type="InterPro" id="IPR017441">
    <property type="entry name" value="Protein_kinase_ATP_BS"/>
</dbReference>
<dbReference type="InterPro" id="IPR000719">
    <property type="entry name" value="Prot_kinase_dom"/>
</dbReference>
<accession>A0A835MDZ4</accession>
<dbReference type="PANTHER" id="PTHR45621">
    <property type="entry name" value="OS01G0588500 PROTEIN-RELATED"/>
    <property type="match status" value="1"/>
</dbReference>
<dbReference type="Gene3D" id="1.10.510.10">
    <property type="entry name" value="Transferase(Phosphotransferase) domain 1"/>
    <property type="match status" value="1"/>
</dbReference>
<dbReference type="OrthoDB" id="4062651at2759"/>
<dbReference type="AlphaFoldDB" id="A0A835MDZ4"/>
<evidence type="ECO:0000313" key="4">
    <source>
        <dbReference type="Proteomes" id="UP000657918"/>
    </source>
</evidence>
<dbReference type="GO" id="GO:0005524">
    <property type="term" value="F:ATP binding"/>
    <property type="evidence" value="ECO:0007669"/>
    <property type="project" value="UniProtKB-UniRule"/>
</dbReference>
<dbReference type="InterPro" id="IPR050823">
    <property type="entry name" value="Plant_Ser_Thr_Prot_Kinase"/>
</dbReference>
<feature type="domain" description="Protein kinase" evidence="2">
    <location>
        <begin position="113"/>
        <end position="242"/>
    </location>
</feature>
<evidence type="ECO:0000259" key="2">
    <source>
        <dbReference type="PROSITE" id="PS50011"/>
    </source>
</evidence>
<dbReference type="PROSITE" id="PS00107">
    <property type="entry name" value="PROTEIN_KINASE_ATP"/>
    <property type="match status" value="1"/>
</dbReference>